<name>A0A1W1CRB3_9ZZZZ</name>
<proteinExistence type="predicted"/>
<evidence type="ECO:0000259" key="1">
    <source>
        <dbReference type="Pfam" id="PF23019"/>
    </source>
</evidence>
<evidence type="ECO:0000313" key="2">
    <source>
        <dbReference type="EMBL" id="SFV68242.1"/>
    </source>
</evidence>
<dbReference type="AlphaFoldDB" id="A0A1W1CRB3"/>
<protein>
    <submittedName>
        <fullName evidence="2">Conserved protein</fullName>
    </submittedName>
</protein>
<sequence>MLKITIPPNNNKERVYILDILFKQFLEIEYIVNISTVNKSFSTIDIGEKRLLIIKDSFFSNYPNNLEYLQRSAIPKDIYYFKHPLLIEEDIPILFGEATIEINKNIIISHIDIFATLFFMLTRWEEYINTSRDEHNRFPHTASVAYKEGFLHRPIVNEYIELFWNLLLELGYKGKRGEKTFSMLLTHDVDEIERYPNIKKVIMAMGGDILYRKNILLPFKTLYEYTNVLREKQKDPYDTFNEIMDLSDSFNIKSHFFFMSGGTTQKYDNRYKIDNPKVKKIINNIKKRGHFVGLHPSYNAYNNSKQFKMEKESLEAINQEAIISGREHYLRFEVPKTWQLWEDNNFEWCSNLAYAKSAGFRAGSCYPYTPFNILSQKQLNVKERPLIMMEVTFAEESKNIDEFDRMVDYYLNIVKKYSGEFVLLWHNASFKEASLAPYLPSYIKALKKFKALEKLA</sequence>
<gene>
    <name evidence="2" type="ORF">MNB_SV-14-510</name>
</gene>
<dbReference type="CDD" id="cd10931">
    <property type="entry name" value="CE4_u7"/>
    <property type="match status" value="1"/>
</dbReference>
<dbReference type="EMBL" id="FPHN01000245">
    <property type="protein sequence ID" value="SFV68242.1"/>
    <property type="molecule type" value="Genomic_DNA"/>
</dbReference>
<dbReference type="Gene3D" id="3.20.20.370">
    <property type="entry name" value="Glycoside hydrolase/deacetylase"/>
    <property type="match status" value="1"/>
</dbReference>
<accession>A0A1W1CRB3</accession>
<organism evidence="2">
    <name type="scientific">hydrothermal vent metagenome</name>
    <dbReference type="NCBI Taxonomy" id="652676"/>
    <lineage>
        <taxon>unclassified sequences</taxon>
        <taxon>metagenomes</taxon>
        <taxon>ecological metagenomes</taxon>
    </lineage>
</organism>
<dbReference type="SUPFAM" id="SSF88713">
    <property type="entry name" value="Glycoside hydrolase/deacetylase"/>
    <property type="match status" value="1"/>
</dbReference>
<dbReference type="InterPro" id="IPR054297">
    <property type="entry name" value="DUF7033"/>
</dbReference>
<dbReference type="InterPro" id="IPR011330">
    <property type="entry name" value="Glyco_hydro/deAcase_b/a-brl"/>
</dbReference>
<dbReference type="Pfam" id="PF23019">
    <property type="entry name" value="DUF7033"/>
    <property type="match status" value="1"/>
</dbReference>
<reference evidence="2" key="1">
    <citation type="submission" date="2016-10" db="EMBL/GenBank/DDBJ databases">
        <authorList>
            <person name="de Groot N.N."/>
        </authorList>
    </citation>
    <scope>NUCLEOTIDE SEQUENCE</scope>
</reference>
<dbReference type="GO" id="GO:0005975">
    <property type="term" value="P:carbohydrate metabolic process"/>
    <property type="evidence" value="ECO:0007669"/>
    <property type="project" value="InterPro"/>
</dbReference>
<feature type="domain" description="DUF7033" evidence="1">
    <location>
        <begin position="110"/>
        <end position="195"/>
    </location>
</feature>